<dbReference type="STRING" id="230819.A0A5C3KRS6"/>
<dbReference type="OrthoDB" id="263560at2759"/>
<evidence type="ECO:0000313" key="5">
    <source>
        <dbReference type="Proteomes" id="UP000307440"/>
    </source>
</evidence>
<dbReference type="GO" id="GO:0006364">
    <property type="term" value="P:rRNA processing"/>
    <property type="evidence" value="ECO:0007669"/>
    <property type="project" value="UniProtKB-KW"/>
</dbReference>
<keyword evidence="2" id="KW-0698">rRNA processing</keyword>
<dbReference type="EMBL" id="ML210230">
    <property type="protein sequence ID" value="TFK22895.1"/>
    <property type="molecule type" value="Genomic_DNA"/>
</dbReference>
<dbReference type="InterPro" id="IPR019398">
    <property type="entry name" value="Pre-rRNA_process_TSR2"/>
</dbReference>
<proteinExistence type="inferred from homology"/>
<evidence type="ECO:0000256" key="3">
    <source>
        <dbReference type="SAM" id="MobiDB-lite"/>
    </source>
</evidence>
<evidence type="ECO:0008006" key="6">
    <source>
        <dbReference type="Google" id="ProtNLM"/>
    </source>
</evidence>
<dbReference type="Proteomes" id="UP000307440">
    <property type="component" value="Unassembled WGS sequence"/>
</dbReference>
<reference evidence="4 5" key="1">
    <citation type="journal article" date="2019" name="Nat. Ecol. Evol.">
        <title>Megaphylogeny resolves global patterns of mushroom evolution.</title>
        <authorList>
            <person name="Varga T."/>
            <person name="Krizsan K."/>
            <person name="Foldi C."/>
            <person name="Dima B."/>
            <person name="Sanchez-Garcia M."/>
            <person name="Sanchez-Ramirez S."/>
            <person name="Szollosi G.J."/>
            <person name="Szarkandi J.G."/>
            <person name="Papp V."/>
            <person name="Albert L."/>
            <person name="Andreopoulos W."/>
            <person name="Angelini C."/>
            <person name="Antonin V."/>
            <person name="Barry K.W."/>
            <person name="Bougher N.L."/>
            <person name="Buchanan P."/>
            <person name="Buyck B."/>
            <person name="Bense V."/>
            <person name="Catcheside P."/>
            <person name="Chovatia M."/>
            <person name="Cooper J."/>
            <person name="Damon W."/>
            <person name="Desjardin D."/>
            <person name="Finy P."/>
            <person name="Geml J."/>
            <person name="Haridas S."/>
            <person name="Hughes K."/>
            <person name="Justo A."/>
            <person name="Karasinski D."/>
            <person name="Kautmanova I."/>
            <person name="Kiss B."/>
            <person name="Kocsube S."/>
            <person name="Kotiranta H."/>
            <person name="LaButti K.M."/>
            <person name="Lechner B.E."/>
            <person name="Liimatainen K."/>
            <person name="Lipzen A."/>
            <person name="Lukacs Z."/>
            <person name="Mihaltcheva S."/>
            <person name="Morgado L.N."/>
            <person name="Niskanen T."/>
            <person name="Noordeloos M.E."/>
            <person name="Ohm R.A."/>
            <person name="Ortiz-Santana B."/>
            <person name="Ovrebo C."/>
            <person name="Racz N."/>
            <person name="Riley R."/>
            <person name="Savchenko A."/>
            <person name="Shiryaev A."/>
            <person name="Soop K."/>
            <person name="Spirin V."/>
            <person name="Szebenyi C."/>
            <person name="Tomsovsky M."/>
            <person name="Tulloss R.E."/>
            <person name="Uehling J."/>
            <person name="Grigoriev I.V."/>
            <person name="Vagvolgyi C."/>
            <person name="Papp T."/>
            <person name="Martin F.M."/>
            <person name="Miettinen O."/>
            <person name="Hibbett D.S."/>
            <person name="Nagy L.G."/>
        </authorList>
    </citation>
    <scope>NUCLEOTIDE SEQUENCE [LARGE SCALE GENOMIC DNA]</scope>
    <source>
        <strain evidence="4 5">CBS 121175</strain>
    </source>
</reference>
<dbReference type="Pfam" id="PF10273">
    <property type="entry name" value="WGG"/>
    <property type="match status" value="1"/>
</dbReference>
<evidence type="ECO:0000313" key="4">
    <source>
        <dbReference type="EMBL" id="TFK22895.1"/>
    </source>
</evidence>
<dbReference type="PANTHER" id="PTHR21250">
    <property type="entry name" value="PRE-RRNA-PROCESSING PROTEIN TSR2 HOMOLOG"/>
    <property type="match status" value="1"/>
</dbReference>
<organism evidence="4 5">
    <name type="scientific">Coprinopsis marcescibilis</name>
    <name type="common">Agaric fungus</name>
    <name type="synonym">Psathyrella marcescibilis</name>
    <dbReference type="NCBI Taxonomy" id="230819"/>
    <lineage>
        <taxon>Eukaryota</taxon>
        <taxon>Fungi</taxon>
        <taxon>Dikarya</taxon>
        <taxon>Basidiomycota</taxon>
        <taxon>Agaricomycotina</taxon>
        <taxon>Agaricomycetes</taxon>
        <taxon>Agaricomycetidae</taxon>
        <taxon>Agaricales</taxon>
        <taxon>Agaricineae</taxon>
        <taxon>Psathyrellaceae</taxon>
        <taxon>Coprinopsis</taxon>
    </lineage>
</organism>
<comment type="similarity">
    <text evidence="1">Belongs to the TSR2 family.</text>
</comment>
<name>A0A5C3KRS6_COPMA</name>
<protein>
    <recommendedName>
        <fullName evidence="6">Pre-rRNA-processing protein TSR2</fullName>
    </recommendedName>
</protein>
<dbReference type="AlphaFoldDB" id="A0A5C3KRS6"/>
<evidence type="ECO:0000256" key="1">
    <source>
        <dbReference type="ARBA" id="ARBA00006524"/>
    </source>
</evidence>
<feature type="region of interest" description="Disordered" evidence="3">
    <location>
        <begin position="125"/>
        <end position="187"/>
    </location>
</feature>
<sequence>MNTQPPPPISSVLFARGILARLEIWPILKVAVQEAWGGPESVQKRSWIASVLVDAFEETNPPPDDQYIEEMLLQIMSDEFDVTIEDGSGEGVARDLVKLWEDTRDGKAADVENFEALAEKARGKKVDVNIQRQDNDEENWEDDDGDDDDDEEEGDEEEVPQLIQSTRTREETEVDEDGFTLVKSKRR</sequence>
<gene>
    <name evidence="4" type="ORF">FA15DRAFT_671069</name>
</gene>
<keyword evidence="5" id="KW-1185">Reference proteome</keyword>
<evidence type="ECO:0000256" key="2">
    <source>
        <dbReference type="ARBA" id="ARBA00022552"/>
    </source>
</evidence>
<feature type="compositionally biased region" description="Acidic residues" evidence="3">
    <location>
        <begin position="135"/>
        <end position="159"/>
    </location>
</feature>
<accession>A0A5C3KRS6</accession>